<evidence type="ECO:0000256" key="1">
    <source>
        <dbReference type="SAM" id="SignalP"/>
    </source>
</evidence>
<dbReference type="Pfam" id="PF14270">
    <property type="entry name" value="DUF4358"/>
    <property type="match status" value="1"/>
</dbReference>
<dbReference type="EMBL" id="AAXG02000029">
    <property type="protein sequence ID" value="EDM98916.1"/>
    <property type="molecule type" value="Genomic_DNA"/>
</dbReference>
<protein>
    <submittedName>
        <fullName evidence="2">Tat pathway signal sequence domain protein</fullName>
    </submittedName>
</protein>
<dbReference type="InterPro" id="IPR025648">
    <property type="entry name" value="DUF4358"/>
</dbReference>
<dbReference type="AlphaFoldDB" id="A6NYF0"/>
<sequence length="297" mass="31557">MAVKRDGASLITTQRSITRMKKAAALGLSLALTASMTLPALAVEAMPISAKVGYDTAITLNGKVLDTSAIPAVEGEGLIPMRLVAENDYGSASWFPEDNTGWFYLDGGNITVNFADNTITVGDELVKGKAEVVSGVTFLSASVLELFEGYDVTEAEDGSIAITTPNNDPLIQGAYTIRDAAGISMGMKTGMDVLVENYGVPEGALEEGVAFFPMITSPDTIILGKLAEGADVDAVKEAFEAYRKSQEDTFSWYLSQNLPKVQNARTVVDGDYILFVIAEDPDAAEEAFHTFVAAQNA</sequence>
<feature type="signal peptide" evidence="1">
    <location>
        <begin position="1"/>
        <end position="42"/>
    </location>
</feature>
<dbReference type="Proteomes" id="UP000003639">
    <property type="component" value="Unassembled WGS sequence"/>
</dbReference>
<comment type="caution">
    <text evidence="2">The sequence shown here is derived from an EMBL/GenBank/DDBJ whole genome shotgun (WGS) entry which is preliminary data.</text>
</comment>
<dbReference type="eggNOG" id="ENOG5032W91">
    <property type="taxonomic scope" value="Bacteria"/>
</dbReference>
<keyword evidence="1" id="KW-0732">Signal</keyword>
<organism evidence="2 3">
    <name type="scientific">Pseudoflavonifractor capillosus ATCC 29799</name>
    <dbReference type="NCBI Taxonomy" id="411467"/>
    <lineage>
        <taxon>Bacteria</taxon>
        <taxon>Bacillati</taxon>
        <taxon>Bacillota</taxon>
        <taxon>Clostridia</taxon>
        <taxon>Eubacteriales</taxon>
        <taxon>Oscillospiraceae</taxon>
        <taxon>Pseudoflavonifractor</taxon>
    </lineage>
</organism>
<keyword evidence="3" id="KW-1185">Reference proteome</keyword>
<evidence type="ECO:0000313" key="2">
    <source>
        <dbReference type="EMBL" id="EDM98916.1"/>
    </source>
</evidence>
<evidence type="ECO:0000313" key="3">
    <source>
        <dbReference type="Proteomes" id="UP000003639"/>
    </source>
</evidence>
<reference evidence="2 3" key="2">
    <citation type="submission" date="2007-06" db="EMBL/GenBank/DDBJ databases">
        <title>Draft genome sequence of Pseudoflavonifractor capillosus ATCC 29799.</title>
        <authorList>
            <person name="Sudarsanam P."/>
            <person name="Ley R."/>
            <person name="Guruge J."/>
            <person name="Turnbaugh P.J."/>
            <person name="Mahowald M."/>
            <person name="Liep D."/>
            <person name="Gordon J."/>
        </authorList>
    </citation>
    <scope>NUCLEOTIDE SEQUENCE [LARGE SCALE GENOMIC DNA]</scope>
    <source>
        <strain evidence="2 3">ATCC 29799</strain>
    </source>
</reference>
<name>A6NYF0_9FIRM</name>
<accession>A6NYF0</accession>
<reference evidence="2 3" key="1">
    <citation type="submission" date="2007-04" db="EMBL/GenBank/DDBJ databases">
        <authorList>
            <person name="Fulton L."/>
            <person name="Clifton S."/>
            <person name="Fulton B."/>
            <person name="Xu J."/>
            <person name="Minx P."/>
            <person name="Pepin K.H."/>
            <person name="Johnson M."/>
            <person name="Thiruvilangam P."/>
            <person name="Bhonagiri V."/>
            <person name="Nash W.E."/>
            <person name="Mardis E.R."/>
            <person name="Wilson R.K."/>
        </authorList>
    </citation>
    <scope>NUCLEOTIDE SEQUENCE [LARGE SCALE GENOMIC DNA]</scope>
    <source>
        <strain evidence="2 3">ATCC 29799</strain>
    </source>
</reference>
<feature type="chain" id="PRO_5002700379" evidence="1">
    <location>
        <begin position="43"/>
        <end position="297"/>
    </location>
</feature>
<gene>
    <name evidence="2" type="ORF">BACCAP_03250</name>
</gene>
<proteinExistence type="predicted"/>